<dbReference type="Pfam" id="PF02761">
    <property type="entry name" value="Cbl_N2"/>
    <property type="match status" value="1"/>
</dbReference>
<evidence type="ECO:0000259" key="1">
    <source>
        <dbReference type="Pfam" id="PF02761"/>
    </source>
</evidence>
<dbReference type="InterPro" id="IPR014741">
    <property type="entry name" value="Adaptor_Cbl_EF_hand-like"/>
</dbReference>
<dbReference type="SUPFAM" id="SSF47473">
    <property type="entry name" value="EF-hand"/>
    <property type="match status" value="1"/>
</dbReference>
<reference evidence="2" key="1">
    <citation type="journal article" date="2020" name="Nature">
        <title>Giant virus diversity and host interactions through global metagenomics.</title>
        <authorList>
            <person name="Schulz F."/>
            <person name="Roux S."/>
            <person name="Paez-Espino D."/>
            <person name="Jungbluth S."/>
            <person name="Walsh D.A."/>
            <person name="Denef V.J."/>
            <person name="McMahon K.D."/>
            <person name="Konstantinidis K.T."/>
            <person name="Eloe-Fadrosh E.A."/>
            <person name="Kyrpides N.C."/>
            <person name="Woyke T."/>
        </authorList>
    </citation>
    <scope>NUCLEOTIDE SEQUENCE</scope>
    <source>
        <strain evidence="2">GVMAG-M-3300026093-6</strain>
    </source>
</reference>
<dbReference type="InterPro" id="IPR011992">
    <property type="entry name" value="EF-hand-dom_pair"/>
</dbReference>
<dbReference type="Gene3D" id="1.10.238.10">
    <property type="entry name" value="EF-hand"/>
    <property type="match status" value="1"/>
</dbReference>
<name>A0A6C0JCZ6_9ZZZZ</name>
<feature type="domain" description="Adaptor protein Cbl EF hand-like" evidence="1">
    <location>
        <begin position="150"/>
        <end position="221"/>
    </location>
</feature>
<accession>A0A6C0JCZ6</accession>
<sequence length="477" mass="56888">MVDIISNINTCISTGLTVINVISETKNLKKKYGTICNDIILINKLLSEIKEYKRLTEDPLIIKSIYILINNLDNIKKNIECSKNNNIAKRFMKVIFNDIEDKKDEINIILNRIKIMIEIHKNKKLNSRFDIMNLFKINEDTDTDSEQYQRECVNFWEKHFGSENCRVNSDIFVNHLEVECECKLRKQEIDVLKKLIDTDCNGYVTIYEAYFFFTRFGPIKNSRSTILTRAVDSVYDRKNDRIYNWYMGDIFSEKVIHYLYDKGFGTCIIRNEFFSTKREVKNTEKNVFYIVFNAYSFSNRENTFLQIPIRMVNGLYGLQGTSIEQPLKVLDHEGNRFIQKYSSLYEELVIEQKYIRDNYENKVKECLNHHKPVIHNIVNIENKMLCFPNLKELYDFVLCSLKTFAERYKIIYYPYNELDDIDLGTFIQGECINMYSKFNKKWFNLMTGRHPWIKRGEYARREPKKRNSNPFDFCSDR</sequence>
<dbReference type="EMBL" id="MN740373">
    <property type="protein sequence ID" value="QHU03263.1"/>
    <property type="molecule type" value="Genomic_DNA"/>
</dbReference>
<dbReference type="AlphaFoldDB" id="A0A6C0JCZ6"/>
<organism evidence="2">
    <name type="scientific">viral metagenome</name>
    <dbReference type="NCBI Taxonomy" id="1070528"/>
    <lineage>
        <taxon>unclassified sequences</taxon>
        <taxon>metagenomes</taxon>
        <taxon>organismal metagenomes</taxon>
    </lineage>
</organism>
<protein>
    <recommendedName>
        <fullName evidence="1">Adaptor protein Cbl EF hand-like domain-containing protein</fullName>
    </recommendedName>
</protein>
<proteinExistence type="predicted"/>
<dbReference type="GO" id="GO:0005509">
    <property type="term" value="F:calcium ion binding"/>
    <property type="evidence" value="ECO:0007669"/>
    <property type="project" value="InterPro"/>
</dbReference>
<evidence type="ECO:0000313" key="2">
    <source>
        <dbReference type="EMBL" id="QHU03263.1"/>
    </source>
</evidence>